<comment type="caution">
    <text evidence="2">The sequence shown here is derived from an EMBL/GenBank/DDBJ whole genome shotgun (WGS) entry which is preliminary data.</text>
</comment>
<sequence length="61" mass="6796">MTRKPVNENAMKALAEMKLEIANELGYDPSKGNASGGMTRNLAKMGEKQFGEEDRDTFYPI</sequence>
<evidence type="ECO:0000256" key="1">
    <source>
        <dbReference type="SAM" id="MobiDB-lite"/>
    </source>
</evidence>
<protein>
    <submittedName>
        <fullName evidence="2">Alpha/beta-type small acid-soluble spore protein</fullName>
    </submittedName>
</protein>
<reference evidence="2 3" key="1">
    <citation type="submission" date="2022-06" db="EMBL/GenBank/DDBJ databases">
        <title>Isolation of gut microbiota from human fecal samples.</title>
        <authorList>
            <person name="Pamer E.G."/>
            <person name="Barat B."/>
            <person name="Waligurski E."/>
            <person name="Medina S."/>
            <person name="Paddock L."/>
            <person name="Mostad J."/>
        </authorList>
    </citation>
    <scope>NUCLEOTIDE SEQUENCE [LARGE SCALE GENOMIC DNA]</scope>
    <source>
        <strain evidence="2 3">DFI.7.95</strain>
    </source>
</reference>
<gene>
    <name evidence="2" type="ORF">NE686_09740</name>
</gene>
<dbReference type="Pfam" id="PF00269">
    <property type="entry name" value="SASP"/>
    <property type="match status" value="1"/>
</dbReference>
<dbReference type="Proteomes" id="UP001524478">
    <property type="component" value="Unassembled WGS sequence"/>
</dbReference>
<dbReference type="InterPro" id="IPR001448">
    <property type="entry name" value="SASP_alpha/beta-type"/>
</dbReference>
<organism evidence="2 3">
    <name type="scientific">Tissierella carlieri</name>
    <dbReference type="NCBI Taxonomy" id="689904"/>
    <lineage>
        <taxon>Bacteria</taxon>
        <taxon>Bacillati</taxon>
        <taxon>Bacillota</taxon>
        <taxon>Tissierellia</taxon>
        <taxon>Tissierellales</taxon>
        <taxon>Tissierellaceae</taxon>
        <taxon>Tissierella</taxon>
    </lineage>
</organism>
<keyword evidence="3" id="KW-1185">Reference proteome</keyword>
<dbReference type="Gene3D" id="6.10.10.80">
    <property type="entry name" value="Small, acid-soluble spore protein, alpha/beta type-like"/>
    <property type="match status" value="1"/>
</dbReference>
<proteinExistence type="predicted"/>
<dbReference type="InterPro" id="IPR038300">
    <property type="entry name" value="SASP_sf_alpha/beta"/>
</dbReference>
<accession>A0ABT1SA48</accession>
<evidence type="ECO:0000313" key="2">
    <source>
        <dbReference type="EMBL" id="MCQ4923367.1"/>
    </source>
</evidence>
<evidence type="ECO:0000313" key="3">
    <source>
        <dbReference type="Proteomes" id="UP001524478"/>
    </source>
</evidence>
<dbReference type="EMBL" id="JANGAC010000006">
    <property type="protein sequence ID" value="MCQ4923367.1"/>
    <property type="molecule type" value="Genomic_DNA"/>
</dbReference>
<name>A0ABT1SA48_9FIRM</name>
<feature type="region of interest" description="Disordered" evidence="1">
    <location>
        <begin position="27"/>
        <end position="61"/>
    </location>
</feature>
<dbReference type="RefSeq" id="WP_256311366.1">
    <property type="nucleotide sequence ID" value="NZ_JANGAC010000006.1"/>
</dbReference>